<dbReference type="SUPFAM" id="SSF101576">
    <property type="entry name" value="Supernatant protein factor (SPF), C-terminal domain"/>
    <property type="match status" value="1"/>
</dbReference>
<dbReference type="SMART" id="SM00516">
    <property type="entry name" value="SEC14"/>
    <property type="match status" value="1"/>
</dbReference>
<organism evidence="3 4">
    <name type="scientific">Bursaphelenchus okinawaensis</name>
    <dbReference type="NCBI Taxonomy" id="465554"/>
    <lineage>
        <taxon>Eukaryota</taxon>
        <taxon>Metazoa</taxon>
        <taxon>Ecdysozoa</taxon>
        <taxon>Nematoda</taxon>
        <taxon>Chromadorea</taxon>
        <taxon>Rhabditida</taxon>
        <taxon>Tylenchina</taxon>
        <taxon>Tylenchomorpha</taxon>
        <taxon>Aphelenchoidea</taxon>
        <taxon>Aphelenchoididae</taxon>
        <taxon>Bursaphelenchus</taxon>
    </lineage>
</organism>
<dbReference type="Proteomes" id="UP000614601">
    <property type="component" value="Unassembled WGS sequence"/>
</dbReference>
<evidence type="ECO:0000259" key="1">
    <source>
        <dbReference type="PROSITE" id="PS50191"/>
    </source>
</evidence>
<accession>A0A811KBJ0</accession>
<dbReference type="InterPro" id="IPR001251">
    <property type="entry name" value="CRAL-TRIO_dom"/>
</dbReference>
<dbReference type="EMBL" id="CAJFDH010000002">
    <property type="protein sequence ID" value="CAD5212295.1"/>
    <property type="molecule type" value="Genomic_DNA"/>
</dbReference>
<dbReference type="Gene3D" id="2.60.120.680">
    <property type="entry name" value="GOLD domain"/>
    <property type="match status" value="1"/>
</dbReference>
<sequence>MSEESELIAELKDALRSELKLYPDYGKTSSLNRWLVGWDNNVEAITPKLRDAIVSLRALGLNKKKFSTVEEVNEYCDSLSEHQSLFPGSLLGHDKQGNVVSVIPLGRLDGYGLLRTAKVSDLFLSKVVESEGVMQILRRLEQETGKQLGTVVIIDLDGLSRDAIDLTGLKVVNNILARLQDLFPDVLRKAFIINAPSFVQMIFMAINPCLSKQTQQKIEVCGSNWRDRLRDTISEDVLFEQWGGIRRSSLPTGHIRMAGKVKKEDYFRDEDDNDKEKITVPARGYNYVEVEADSDDHKLEWWFKCDSGDLDFHVVKVEDEEDTIVWPKFRLLTQFVPEKRTIDLDGPGTYRLIFENYHGKLWSKTVKYYVNVLSQ</sequence>
<dbReference type="PANTHER" id="PTHR23324:SF88">
    <property type="entry name" value="CRAL-TRIO DOMAIN-CONTAINING PROTEIN"/>
    <property type="match status" value="1"/>
</dbReference>
<evidence type="ECO:0000313" key="4">
    <source>
        <dbReference type="Proteomes" id="UP000614601"/>
    </source>
</evidence>
<feature type="domain" description="CRAL-TRIO" evidence="1">
    <location>
        <begin position="78"/>
        <end position="250"/>
    </location>
</feature>
<dbReference type="OrthoDB" id="1434354at2759"/>
<evidence type="ECO:0000313" key="3">
    <source>
        <dbReference type="EMBL" id="CAD5212295.1"/>
    </source>
</evidence>
<dbReference type="PANTHER" id="PTHR23324">
    <property type="entry name" value="SEC14 RELATED PROTEIN"/>
    <property type="match status" value="1"/>
</dbReference>
<dbReference type="AlphaFoldDB" id="A0A811KBJ0"/>
<proteinExistence type="predicted"/>
<protein>
    <recommendedName>
        <fullName evidence="5">CRAL-TRIO domain-containing protein</fullName>
    </recommendedName>
</protein>
<reference evidence="3" key="1">
    <citation type="submission" date="2020-09" db="EMBL/GenBank/DDBJ databases">
        <authorList>
            <person name="Kikuchi T."/>
        </authorList>
    </citation>
    <scope>NUCLEOTIDE SEQUENCE</scope>
    <source>
        <strain evidence="3">SH1</strain>
    </source>
</reference>
<feature type="domain" description="GOLD" evidence="2">
    <location>
        <begin position="263"/>
        <end position="372"/>
    </location>
</feature>
<dbReference type="InterPro" id="IPR051064">
    <property type="entry name" value="SEC14/CRAL-TRIO_domain"/>
</dbReference>
<dbReference type="GO" id="GO:0005737">
    <property type="term" value="C:cytoplasm"/>
    <property type="evidence" value="ECO:0007669"/>
    <property type="project" value="TreeGrafter"/>
</dbReference>
<gene>
    <name evidence="3" type="ORF">BOKJ2_LOCUS4131</name>
</gene>
<dbReference type="PROSITE" id="PS50191">
    <property type="entry name" value="CRAL_TRIO"/>
    <property type="match status" value="1"/>
</dbReference>
<dbReference type="PROSITE" id="PS50866">
    <property type="entry name" value="GOLD"/>
    <property type="match status" value="1"/>
</dbReference>
<evidence type="ECO:0008006" key="5">
    <source>
        <dbReference type="Google" id="ProtNLM"/>
    </source>
</evidence>
<dbReference type="CDD" id="cd00170">
    <property type="entry name" value="SEC14"/>
    <property type="match status" value="1"/>
</dbReference>
<dbReference type="SUPFAM" id="SSF52087">
    <property type="entry name" value="CRAL/TRIO domain"/>
    <property type="match status" value="1"/>
</dbReference>
<keyword evidence="4" id="KW-1185">Reference proteome</keyword>
<dbReference type="InterPro" id="IPR036598">
    <property type="entry name" value="GOLD_dom_sf"/>
</dbReference>
<dbReference type="InterPro" id="IPR036865">
    <property type="entry name" value="CRAL-TRIO_dom_sf"/>
</dbReference>
<evidence type="ECO:0000259" key="2">
    <source>
        <dbReference type="PROSITE" id="PS50866"/>
    </source>
</evidence>
<dbReference type="EMBL" id="CAJFCW020000002">
    <property type="protein sequence ID" value="CAG9095503.1"/>
    <property type="molecule type" value="Genomic_DNA"/>
</dbReference>
<comment type="caution">
    <text evidence="3">The sequence shown here is derived from an EMBL/GenBank/DDBJ whole genome shotgun (WGS) entry which is preliminary data.</text>
</comment>
<dbReference type="Gene3D" id="3.40.525.10">
    <property type="entry name" value="CRAL-TRIO lipid binding domain"/>
    <property type="match status" value="1"/>
</dbReference>
<dbReference type="Proteomes" id="UP000783686">
    <property type="component" value="Unassembled WGS sequence"/>
</dbReference>
<name>A0A811KBJ0_9BILA</name>
<dbReference type="InterPro" id="IPR009038">
    <property type="entry name" value="GOLD_dom"/>
</dbReference>
<dbReference type="Pfam" id="PF00650">
    <property type="entry name" value="CRAL_TRIO"/>
    <property type="match status" value="1"/>
</dbReference>